<keyword evidence="3" id="KW-1185">Reference proteome</keyword>
<comment type="caution">
    <text evidence="2">The sequence shown here is derived from an EMBL/GenBank/DDBJ whole genome shotgun (WGS) entry which is preliminary data.</text>
</comment>
<dbReference type="RefSeq" id="XP_060377207.1">
    <property type="nucleotide sequence ID" value="XM_060528188.1"/>
</dbReference>
<proteinExistence type="predicted"/>
<protein>
    <submittedName>
        <fullName evidence="2">Uncharacterized protein</fullName>
    </submittedName>
</protein>
<evidence type="ECO:0000313" key="3">
    <source>
        <dbReference type="Proteomes" id="UP001227543"/>
    </source>
</evidence>
<organism evidence="2 3">
    <name type="scientific">Colletotrichum tamarilloi</name>
    <dbReference type="NCBI Taxonomy" id="1209934"/>
    <lineage>
        <taxon>Eukaryota</taxon>
        <taxon>Fungi</taxon>
        <taxon>Dikarya</taxon>
        <taxon>Ascomycota</taxon>
        <taxon>Pezizomycotina</taxon>
        <taxon>Sordariomycetes</taxon>
        <taxon>Hypocreomycetidae</taxon>
        <taxon>Glomerellales</taxon>
        <taxon>Glomerellaceae</taxon>
        <taxon>Colletotrichum</taxon>
        <taxon>Colletotrichum acutatum species complex</taxon>
    </lineage>
</organism>
<evidence type="ECO:0000313" key="2">
    <source>
        <dbReference type="EMBL" id="KAK1486456.1"/>
    </source>
</evidence>
<dbReference type="GeneID" id="85412426"/>
<name>A0ABQ9QVJ6_9PEZI</name>
<evidence type="ECO:0000256" key="1">
    <source>
        <dbReference type="SAM" id="MobiDB-lite"/>
    </source>
</evidence>
<sequence length="81" mass="9042">MDRTHRCQAAGSRQRMASNCCQQSINGNQESSGPDRPRAISMAITLDSSVGNHSTNQRRKQCDRRTTRGVSEDSTYLLEQV</sequence>
<accession>A0ABQ9QVJ6</accession>
<gene>
    <name evidence="2" type="ORF">CTAM01_12181</name>
</gene>
<reference evidence="2 3" key="1">
    <citation type="submission" date="2016-10" db="EMBL/GenBank/DDBJ databases">
        <title>The genome sequence of Colletotrichum fioriniae PJ7.</title>
        <authorList>
            <person name="Baroncelli R."/>
        </authorList>
    </citation>
    <scope>NUCLEOTIDE SEQUENCE [LARGE SCALE GENOMIC DNA]</scope>
    <source>
        <strain evidence="2 3">Tom-12</strain>
    </source>
</reference>
<dbReference type="Proteomes" id="UP001227543">
    <property type="component" value="Unassembled WGS sequence"/>
</dbReference>
<feature type="region of interest" description="Disordered" evidence="1">
    <location>
        <begin position="47"/>
        <end position="81"/>
    </location>
</feature>
<dbReference type="EMBL" id="MLFU01000072">
    <property type="protein sequence ID" value="KAK1486456.1"/>
    <property type="molecule type" value="Genomic_DNA"/>
</dbReference>